<comment type="caution">
    <text evidence="2">The sequence shown here is derived from an EMBL/GenBank/DDBJ whole genome shotgun (WGS) entry which is preliminary data.</text>
</comment>
<evidence type="ECO:0000313" key="2">
    <source>
        <dbReference type="EMBL" id="MPM11476.1"/>
    </source>
</evidence>
<dbReference type="GO" id="GO:0003677">
    <property type="term" value="F:DNA binding"/>
    <property type="evidence" value="ECO:0007669"/>
    <property type="project" value="InterPro"/>
</dbReference>
<dbReference type="InterPro" id="IPR009061">
    <property type="entry name" value="DNA-bd_dom_put_sf"/>
</dbReference>
<feature type="domain" description="Helix-turn-helix" evidence="1">
    <location>
        <begin position="8"/>
        <end position="49"/>
    </location>
</feature>
<proteinExistence type="predicted"/>
<evidence type="ECO:0000259" key="1">
    <source>
        <dbReference type="Pfam" id="PF12728"/>
    </source>
</evidence>
<dbReference type="EMBL" id="VSSQ01001834">
    <property type="protein sequence ID" value="MPM11476.1"/>
    <property type="molecule type" value="Genomic_DNA"/>
</dbReference>
<protein>
    <recommendedName>
        <fullName evidence="1">Helix-turn-helix domain-containing protein</fullName>
    </recommendedName>
</protein>
<accession>A0A644X5P6</accession>
<dbReference type="InterPro" id="IPR010093">
    <property type="entry name" value="SinI_DNA-bd"/>
</dbReference>
<dbReference type="Pfam" id="PF12728">
    <property type="entry name" value="HTH_17"/>
    <property type="match status" value="1"/>
</dbReference>
<dbReference type="SUPFAM" id="SSF46955">
    <property type="entry name" value="Putative DNA-binding domain"/>
    <property type="match status" value="1"/>
</dbReference>
<organism evidence="2">
    <name type="scientific">bioreactor metagenome</name>
    <dbReference type="NCBI Taxonomy" id="1076179"/>
    <lineage>
        <taxon>unclassified sequences</taxon>
        <taxon>metagenomes</taxon>
        <taxon>ecological metagenomes</taxon>
    </lineage>
</organism>
<reference evidence="2" key="1">
    <citation type="submission" date="2019-08" db="EMBL/GenBank/DDBJ databases">
        <authorList>
            <person name="Kucharzyk K."/>
            <person name="Murdoch R.W."/>
            <person name="Higgins S."/>
            <person name="Loffler F."/>
        </authorList>
    </citation>
    <scope>NUCLEOTIDE SEQUENCE</scope>
</reference>
<dbReference type="InterPro" id="IPR041657">
    <property type="entry name" value="HTH_17"/>
</dbReference>
<dbReference type="AlphaFoldDB" id="A0A644X5P6"/>
<dbReference type="NCBIfam" id="TIGR01764">
    <property type="entry name" value="excise"/>
    <property type="match status" value="1"/>
</dbReference>
<gene>
    <name evidence="2" type="ORF">SDC9_57822</name>
</gene>
<name>A0A644X5P6_9ZZZZ</name>
<sequence length="56" mass="6469">MGKLHTCDEVAERYGVKVITVWDWIRKGRLEAIKMPKGYRVSEEALREYENGGENG</sequence>
<dbReference type="Gene3D" id="1.10.1660.10">
    <property type="match status" value="1"/>
</dbReference>